<evidence type="ECO:0000256" key="3">
    <source>
        <dbReference type="ARBA" id="ARBA00022692"/>
    </source>
</evidence>
<dbReference type="EMBL" id="CDHN01000001">
    <property type="protein sequence ID" value="CEJ82757.1"/>
    <property type="molecule type" value="Genomic_DNA"/>
</dbReference>
<comment type="subcellular location">
    <subcellularLocation>
        <location evidence="1">Membrane</location>
        <topology evidence="1">Multi-pass membrane protein</topology>
    </subcellularLocation>
</comment>
<feature type="transmembrane region" description="Helical" evidence="7">
    <location>
        <begin position="230"/>
        <end position="254"/>
    </location>
</feature>
<protein>
    <recommendedName>
        <fullName evidence="8">Amino acid transporter transmembrane domain-containing protein</fullName>
    </recommendedName>
</protein>
<keyword evidence="3 7" id="KW-0812">Transmembrane</keyword>
<dbReference type="HOGENOM" id="CLU_027816_4_2_1"/>
<feature type="transmembrane region" description="Helical" evidence="7">
    <location>
        <begin position="189"/>
        <end position="210"/>
    </location>
</feature>
<dbReference type="GO" id="GO:0015179">
    <property type="term" value="F:L-amino acid transmembrane transporter activity"/>
    <property type="evidence" value="ECO:0007669"/>
    <property type="project" value="TreeGrafter"/>
</dbReference>
<evidence type="ECO:0000256" key="2">
    <source>
        <dbReference type="ARBA" id="ARBA00008066"/>
    </source>
</evidence>
<feature type="transmembrane region" description="Helical" evidence="7">
    <location>
        <begin position="78"/>
        <end position="105"/>
    </location>
</feature>
<feature type="transmembrane region" description="Helical" evidence="7">
    <location>
        <begin position="161"/>
        <end position="182"/>
    </location>
</feature>
<feature type="transmembrane region" description="Helical" evidence="7">
    <location>
        <begin position="266"/>
        <end position="289"/>
    </location>
</feature>
<dbReference type="PANTHER" id="PTHR22950">
    <property type="entry name" value="AMINO ACID TRANSPORTER"/>
    <property type="match status" value="1"/>
</dbReference>
<feature type="transmembrane region" description="Helical" evidence="7">
    <location>
        <begin position="377"/>
        <end position="400"/>
    </location>
</feature>
<feature type="transmembrane region" description="Helical" evidence="7">
    <location>
        <begin position="348"/>
        <end position="371"/>
    </location>
</feature>
<feature type="transmembrane region" description="Helical" evidence="7">
    <location>
        <begin position="304"/>
        <end position="327"/>
    </location>
</feature>
<evidence type="ECO:0000313" key="9">
    <source>
        <dbReference type="EMBL" id="CEJ82757.1"/>
    </source>
</evidence>
<evidence type="ECO:0000256" key="6">
    <source>
        <dbReference type="SAM" id="MobiDB-lite"/>
    </source>
</evidence>
<dbReference type="Pfam" id="PF01490">
    <property type="entry name" value="Aa_trans"/>
    <property type="match status" value="1"/>
</dbReference>
<sequence>MEAASEYSEKPPRSGAARSDASCARDGSEPLGDIGENDVFGLEETHDIKYKSLSWPMTAVLMIAEIVSNGMLSLPSSLAAVGMVPGLIIIVFLGVFATYTSWLLVQFKLRHPEVHNMGDAGFIMFGPIGRELLSFGTLCFAIFGTGGQLLAGQLALASLTSGKLCNVVYTAIFAIATLLLSLPRTFSGLGLLSVLSVACIAVGGVVGMAAAGAHPAPDRQIDIVTTDTNFFTAFASITNPVFSFAGHFVFFVLLSEMKEPKHAMRAAYALQGFATSYYAIFAGVTYAFLGKAVKSPSFISLDPYWQNVCWGIILPNLLIAGSLYSHTAAKVVFIRIFRHSRHLHSDTVLGWGVWAALIAVVNGLAFLLAVGVPIFNYLIGIAASLFAAWFTYGIAGMFWLHDAYHAGDGFSVWRKCWFQAGMALLTVLTGAFICVAGLYVNIKSLADDYAAGVIPSAFSCSAPS</sequence>
<dbReference type="AlphaFoldDB" id="A0A0A1T905"/>
<keyword evidence="4 7" id="KW-1133">Transmembrane helix</keyword>
<dbReference type="GO" id="GO:0016020">
    <property type="term" value="C:membrane"/>
    <property type="evidence" value="ECO:0007669"/>
    <property type="project" value="UniProtKB-SubCell"/>
</dbReference>
<accession>A0A0A1T905</accession>
<proteinExistence type="inferred from homology"/>
<dbReference type="STRING" id="1531966.A0A0A1T905"/>
<gene>
    <name evidence="9" type="ORF">VHEMI02805</name>
</gene>
<dbReference type="PANTHER" id="PTHR22950:SF461">
    <property type="entry name" value="AMINO ACID TRANSPORTER TRANSMEMBRANE DOMAIN-CONTAINING PROTEIN"/>
    <property type="match status" value="1"/>
</dbReference>
<name>A0A0A1T905_9HYPO</name>
<evidence type="ECO:0000313" key="10">
    <source>
        <dbReference type="Proteomes" id="UP000039046"/>
    </source>
</evidence>
<dbReference type="InterPro" id="IPR013057">
    <property type="entry name" value="AA_transpt_TM"/>
</dbReference>
<feature type="region of interest" description="Disordered" evidence="6">
    <location>
        <begin position="1"/>
        <end position="30"/>
    </location>
</feature>
<feature type="domain" description="Amino acid transporter transmembrane" evidence="8">
    <location>
        <begin position="52"/>
        <end position="442"/>
    </location>
</feature>
<organism evidence="9 10">
    <name type="scientific">[Torrubiella] hemipterigena</name>
    <dbReference type="NCBI Taxonomy" id="1531966"/>
    <lineage>
        <taxon>Eukaryota</taxon>
        <taxon>Fungi</taxon>
        <taxon>Dikarya</taxon>
        <taxon>Ascomycota</taxon>
        <taxon>Pezizomycotina</taxon>
        <taxon>Sordariomycetes</taxon>
        <taxon>Hypocreomycetidae</taxon>
        <taxon>Hypocreales</taxon>
        <taxon>Clavicipitaceae</taxon>
        <taxon>Clavicipitaceae incertae sedis</taxon>
        <taxon>'Torrubiella' clade</taxon>
    </lineage>
</organism>
<keyword evidence="5 7" id="KW-0472">Membrane</keyword>
<evidence type="ECO:0000256" key="5">
    <source>
        <dbReference type="ARBA" id="ARBA00023136"/>
    </source>
</evidence>
<evidence type="ECO:0000256" key="1">
    <source>
        <dbReference type="ARBA" id="ARBA00004141"/>
    </source>
</evidence>
<evidence type="ECO:0000256" key="7">
    <source>
        <dbReference type="SAM" id="Phobius"/>
    </source>
</evidence>
<feature type="transmembrane region" description="Helical" evidence="7">
    <location>
        <begin position="132"/>
        <end position="155"/>
    </location>
</feature>
<reference evidence="9 10" key="1">
    <citation type="journal article" date="2015" name="Genome Announc.">
        <title>Draft Genome Sequence and Gene Annotation of the Entomopathogenic Fungus Verticillium hemipterigenum.</title>
        <authorList>
            <person name="Horn F."/>
            <person name="Habel A."/>
            <person name="Scharf D.H."/>
            <person name="Dworschak J."/>
            <person name="Brakhage A.A."/>
            <person name="Guthke R."/>
            <person name="Hertweck C."/>
            <person name="Linde J."/>
        </authorList>
    </citation>
    <scope>NUCLEOTIDE SEQUENCE [LARGE SCALE GENOMIC DNA]</scope>
</reference>
<dbReference type="Proteomes" id="UP000039046">
    <property type="component" value="Unassembled WGS sequence"/>
</dbReference>
<keyword evidence="10" id="KW-1185">Reference proteome</keyword>
<comment type="similarity">
    <text evidence="2">Belongs to the amino acid/polyamine transporter 2 family.</text>
</comment>
<dbReference type="OrthoDB" id="40134at2759"/>
<feature type="transmembrane region" description="Helical" evidence="7">
    <location>
        <begin position="421"/>
        <end position="440"/>
    </location>
</feature>
<evidence type="ECO:0000256" key="4">
    <source>
        <dbReference type="ARBA" id="ARBA00022989"/>
    </source>
</evidence>
<evidence type="ECO:0000259" key="8">
    <source>
        <dbReference type="Pfam" id="PF01490"/>
    </source>
</evidence>